<sequence>MGIVITNMLTLTGYWYANVILDTRSSMATAKVSQTNEPKNASCKYQIKEAWILDSLVVDIGDGHGLHQLM</sequence>
<dbReference type="Proteomes" id="UP000499080">
    <property type="component" value="Unassembled WGS sequence"/>
</dbReference>
<accession>A0A4Y2ER56</accession>
<evidence type="ECO:0000313" key="2">
    <source>
        <dbReference type="Proteomes" id="UP000499080"/>
    </source>
</evidence>
<dbReference type="EMBL" id="BGPR01093286">
    <property type="protein sequence ID" value="GBM30395.1"/>
    <property type="molecule type" value="Genomic_DNA"/>
</dbReference>
<evidence type="ECO:0000313" key="1">
    <source>
        <dbReference type="EMBL" id="GBM30395.1"/>
    </source>
</evidence>
<proteinExistence type="predicted"/>
<gene>
    <name evidence="1" type="ORF">AVEN_82428_1</name>
</gene>
<protein>
    <submittedName>
        <fullName evidence="1">Uncharacterized protein</fullName>
    </submittedName>
</protein>
<dbReference type="AlphaFoldDB" id="A0A4Y2ER56"/>
<comment type="caution">
    <text evidence="1">The sequence shown here is derived from an EMBL/GenBank/DDBJ whole genome shotgun (WGS) entry which is preliminary data.</text>
</comment>
<keyword evidence="2" id="KW-1185">Reference proteome</keyword>
<organism evidence="1 2">
    <name type="scientific">Araneus ventricosus</name>
    <name type="common">Orbweaver spider</name>
    <name type="synonym">Epeira ventricosa</name>
    <dbReference type="NCBI Taxonomy" id="182803"/>
    <lineage>
        <taxon>Eukaryota</taxon>
        <taxon>Metazoa</taxon>
        <taxon>Ecdysozoa</taxon>
        <taxon>Arthropoda</taxon>
        <taxon>Chelicerata</taxon>
        <taxon>Arachnida</taxon>
        <taxon>Araneae</taxon>
        <taxon>Araneomorphae</taxon>
        <taxon>Entelegynae</taxon>
        <taxon>Araneoidea</taxon>
        <taxon>Araneidae</taxon>
        <taxon>Araneus</taxon>
    </lineage>
</organism>
<name>A0A4Y2ER56_ARAVE</name>
<reference evidence="1 2" key="1">
    <citation type="journal article" date="2019" name="Sci. Rep.">
        <title>Orb-weaving spider Araneus ventricosus genome elucidates the spidroin gene catalogue.</title>
        <authorList>
            <person name="Kono N."/>
            <person name="Nakamura H."/>
            <person name="Ohtoshi R."/>
            <person name="Moran D.A.P."/>
            <person name="Shinohara A."/>
            <person name="Yoshida Y."/>
            <person name="Fujiwara M."/>
            <person name="Mori M."/>
            <person name="Tomita M."/>
            <person name="Arakawa K."/>
        </authorList>
    </citation>
    <scope>NUCLEOTIDE SEQUENCE [LARGE SCALE GENOMIC DNA]</scope>
</reference>